<protein>
    <submittedName>
        <fullName evidence="1">Uncharacterized protein</fullName>
    </submittedName>
</protein>
<sequence length="63" mass="7148">MGQGDYTELSVSRDEYYDLMEASVRGAWVELTVDTILDGTLTSTACHINTRLIRQFHVEEPNV</sequence>
<accession>A0A7G5FIC5</accession>
<name>A0A7G5FIC5_9CORY</name>
<keyword evidence="2" id="KW-1185">Reference proteome</keyword>
<proteinExistence type="predicted"/>
<gene>
    <name evidence="1" type="ORF">HW450_06635</name>
</gene>
<dbReference type="Proteomes" id="UP000515570">
    <property type="component" value="Chromosome"/>
</dbReference>
<dbReference type="AlphaFoldDB" id="A0A7G5FIC5"/>
<dbReference type="EMBL" id="CP059833">
    <property type="protein sequence ID" value="QMV86366.1"/>
    <property type="molecule type" value="Genomic_DNA"/>
</dbReference>
<evidence type="ECO:0000313" key="1">
    <source>
        <dbReference type="EMBL" id="QMV86366.1"/>
    </source>
</evidence>
<evidence type="ECO:0000313" key="2">
    <source>
        <dbReference type="Proteomes" id="UP000515570"/>
    </source>
</evidence>
<organism evidence="1 2">
    <name type="scientific">Corynebacterium hindlerae</name>
    <dbReference type="NCBI Taxonomy" id="699041"/>
    <lineage>
        <taxon>Bacteria</taxon>
        <taxon>Bacillati</taxon>
        <taxon>Actinomycetota</taxon>
        <taxon>Actinomycetes</taxon>
        <taxon>Mycobacteriales</taxon>
        <taxon>Corynebacteriaceae</taxon>
        <taxon>Corynebacterium</taxon>
    </lineage>
</organism>
<dbReference type="RefSeq" id="WP_182387182.1">
    <property type="nucleotide sequence ID" value="NZ_CP059833.1"/>
</dbReference>
<reference evidence="1 2" key="1">
    <citation type="submission" date="2020-07" db="EMBL/GenBank/DDBJ databases">
        <title>non toxigenic Corynebacterium sp. nov from a clinical source.</title>
        <authorList>
            <person name="Bernier A.-M."/>
            <person name="Bernard K."/>
        </authorList>
    </citation>
    <scope>NUCLEOTIDE SEQUENCE [LARGE SCALE GENOMIC DNA]</scope>
    <source>
        <strain evidence="2">NML 93-0612</strain>
    </source>
</reference>